<evidence type="ECO:0000313" key="1">
    <source>
        <dbReference type="EMBL" id="KAK1579393.1"/>
    </source>
</evidence>
<organism evidence="1 2">
    <name type="scientific">Colletotrichum navitas</name>
    <dbReference type="NCBI Taxonomy" id="681940"/>
    <lineage>
        <taxon>Eukaryota</taxon>
        <taxon>Fungi</taxon>
        <taxon>Dikarya</taxon>
        <taxon>Ascomycota</taxon>
        <taxon>Pezizomycotina</taxon>
        <taxon>Sordariomycetes</taxon>
        <taxon>Hypocreomycetidae</taxon>
        <taxon>Glomerellales</taxon>
        <taxon>Glomerellaceae</taxon>
        <taxon>Colletotrichum</taxon>
        <taxon>Colletotrichum graminicola species complex</taxon>
    </lineage>
</organism>
<evidence type="ECO:0000313" key="2">
    <source>
        <dbReference type="Proteomes" id="UP001230504"/>
    </source>
</evidence>
<dbReference type="Proteomes" id="UP001230504">
    <property type="component" value="Unassembled WGS sequence"/>
</dbReference>
<keyword evidence="2" id="KW-1185">Reference proteome</keyword>
<dbReference type="EMBL" id="JAHLJV010000067">
    <property type="protein sequence ID" value="KAK1579393.1"/>
    <property type="molecule type" value="Genomic_DNA"/>
</dbReference>
<protein>
    <submittedName>
        <fullName evidence="1">Uncharacterized protein</fullName>
    </submittedName>
</protein>
<dbReference type="RefSeq" id="XP_060410528.1">
    <property type="nucleotide sequence ID" value="XM_060558651.1"/>
</dbReference>
<dbReference type="AlphaFoldDB" id="A0AAD8PRI3"/>
<comment type="caution">
    <text evidence="1">The sequence shown here is derived from an EMBL/GenBank/DDBJ whole genome shotgun (WGS) entry which is preliminary data.</text>
</comment>
<gene>
    <name evidence="1" type="ORF">LY79DRAFT_564389</name>
</gene>
<accession>A0AAD8PRI3</accession>
<name>A0AAD8PRI3_9PEZI</name>
<reference evidence="1" key="1">
    <citation type="submission" date="2021-06" db="EMBL/GenBank/DDBJ databases">
        <title>Comparative genomics, transcriptomics and evolutionary studies reveal genomic signatures of adaptation to plant cell wall in hemibiotrophic fungi.</title>
        <authorList>
            <consortium name="DOE Joint Genome Institute"/>
            <person name="Baroncelli R."/>
            <person name="Diaz J.F."/>
            <person name="Benocci T."/>
            <person name="Peng M."/>
            <person name="Battaglia E."/>
            <person name="Haridas S."/>
            <person name="Andreopoulos W."/>
            <person name="Labutti K."/>
            <person name="Pangilinan J."/>
            <person name="Floch G.L."/>
            <person name="Makela M.R."/>
            <person name="Henrissat B."/>
            <person name="Grigoriev I.V."/>
            <person name="Crouch J.A."/>
            <person name="De Vries R.P."/>
            <person name="Sukno S.A."/>
            <person name="Thon M.R."/>
        </authorList>
    </citation>
    <scope>NUCLEOTIDE SEQUENCE</scope>
    <source>
        <strain evidence="1">CBS 125086</strain>
    </source>
</reference>
<proteinExistence type="predicted"/>
<sequence>MPSTMDGSRADSNSVVALLFIFRYTIATGLCLRHGLAHGTDTRTAHDGKPTALPLDAVFSGGRRCERRRPGLTSIKHASLSFSLLYGLGILGTT</sequence>
<dbReference type="GeneID" id="85442891"/>